<keyword evidence="4" id="KW-0788">Thiol protease</keyword>
<dbReference type="PROSITE" id="PS51781">
    <property type="entry name" value="SH3B"/>
    <property type="match status" value="2"/>
</dbReference>
<dbReference type="Gene3D" id="2.30.30.40">
    <property type="entry name" value="SH3 Domains"/>
    <property type="match status" value="2"/>
</dbReference>
<reference evidence="8" key="1">
    <citation type="submission" date="2009-07" db="EMBL/GenBank/DDBJ databases">
        <authorList>
            <consortium name="US DOE Joint Genome Institute (JGI-PGF)"/>
            <person name="Lucas S."/>
            <person name="Copeland A."/>
            <person name="Lapidus A."/>
            <person name="Glavina del Rio T."/>
            <person name="Tice H."/>
            <person name="Bruce D."/>
            <person name="Goodwin L."/>
            <person name="Pitluck S."/>
            <person name="Larimer F."/>
            <person name="Land M.L."/>
            <person name="Mouttaki H."/>
            <person name="He Z."/>
            <person name="Zhou J."/>
            <person name="Hemme C.L."/>
        </authorList>
    </citation>
    <scope>NUCLEOTIDE SEQUENCE [LARGE SCALE GENOMIC DNA]</scope>
    <source>
        <strain evidence="8">DSM 2782</strain>
    </source>
</reference>
<dbReference type="InterPro" id="IPR038765">
    <property type="entry name" value="Papain-like_cys_pep_sf"/>
</dbReference>
<proteinExistence type="inferred from homology"/>
<evidence type="ECO:0000259" key="6">
    <source>
        <dbReference type="PROSITE" id="PS51781"/>
    </source>
</evidence>
<keyword evidence="3" id="KW-0378">Hydrolase</keyword>
<evidence type="ECO:0000256" key="3">
    <source>
        <dbReference type="ARBA" id="ARBA00022801"/>
    </source>
</evidence>
<feature type="domain" description="SH3b" evidence="6">
    <location>
        <begin position="29"/>
        <end position="89"/>
    </location>
</feature>
<dbReference type="GO" id="GO:0008234">
    <property type="term" value="F:cysteine-type peptidase activity"/>
    <property type="evidence" value="ECO:0007669"/>
    <property type="project" value="UniProtKB-KW"/>
</dbReference>
<dbReference type="AlphaFoldDB" id="F1TAH0"/>
<dbReference type="SUPFAM" id="SSF50044">
    <property type="entry name" value="SH3-domain"/>
    <property type="match status" value="1"/>
</dbReference>
<evidence type="ECO:0000256" key="4">
    <source>
        <dbReference type="ARBA" id="ARBA00022807"/>
    </source>
</evidence>
<feature type="chain" id="PRO_5003275964" evidence="5">
    <location>
        <begin position="28"/>
        <end position="296"/>
    </location>
</feature>
<name>F1TAH0_9FIRM</name>
<reference evidence="8" key="2">
    <citation type="submission" date="2011-01" db="EMBL/GenBank/DDBJ databases">
        <title>The Non-contiguous Finished genome of Clostridium papyrosolvens.</title>
        <authorList>
            <person name="Lucas S."/>
            <person name="Copeland A."/>
            <person name="Lapidus A."/>
            <person name="Cheng J.-F."/>
            <person name="Goodwin L."/>
            <person name="Pitluck S."/>
            <person name="Misra M."/>
            <person name="Chertkov O."/>
            <person name="Detter J.C."/>
            <person name="Han C."/>
            <person name="Tapia R."/>
            <person name="Land M."/>
            <person name="Hauser L."/>
            <person name="Kyrpides N."/>
            <person name="Ivanova N."/>
            <person name="Pagani I."/>
            <person name="Mouttaki H."/>
            <person name="He Z."/>
            <person name="Zhou J."/>
            <person name="Hemme C.L."/>
            <person name="Woyke T."/>
        </authorList>
    </citation>
    <scope>NUCLEOTIDE SEQUENCE [LARGE SCALE GENOMIC DNA]</scope>
    <source>
        <strain evidence="8">DSM 2782</strain>
    </source>
</reference>
<dbReference type="InterPro" id="IPR000064">
    <property type="entry name" value="NLP_P60_dom"/>
</dbReference>
<dbReference type="Pfam" id="PF08239">
    <property type="entry name" value="SH3_3"/>
    <property type="match status" value="2"/>
</dbReference>
<feature type="signal peptide" evidence="5">
    <location>
        <begin position="1"/>
        <end position="27"/>
    </location>
</feature>
<dbReference type="Proteomes" id="UP000003860">
    <property type="component" value="Unassembled WGS sequence"/>
</dbReference>
<evidence type="ECO:0000256" key="2">
    <source>
        <dbReference type="ARBA" id="ARBA00022670"/>
    </source>
</evidence>
<dbReference type="PROSITE" id="PS51935">
    <property type="entry name" value="NLPC_P60"/>
    <property type="match status" value="1"/>
</dbReference>
<dbReference type="Gene3D" id="3.90.1720.10">
    <property type="entry name" value="endopeptidase domain like (from Nostoc punctiforme)"/>
    <property type="match status" value="1"/>
</dbReference>
<feature type="domain" description="SH3b" evidence="6">
    <location>
        <begin position="90"/>
        <end position="152"/>
    </location>
</feature>
<dbReference type="InterPro" id="IPR036028">
    <property type="entry name" value="SH3-like_dom_sf"/>
</dbReference>
<keyword evidence="2" id="KW-0645">Protease</keyword>
<dbReference type="SMART" id="SM00287">
    <property type="entry name" value="SH3b"/>
    <property type="match status" value="2"/>
</dbReference>
<keyword evidence="9" id="KW-1185">Reference proteome</keyword>
<dbReference type="STRING" id="588581.Cpap_2935"/>
<gene>
    <name evidence="8" type="ORF">Cpap_2935</name>
</gene>
<organism evidence="8 9">
    <name type="scientific">Ruminiclostridium papyrosolvens DSM 2782</name>
    <dbReference type="NCBI Taxonomy" id="588581"/>
    <lineage>
        <taxon>Bacteria</taxon>
        <taxon>Bacillati</taxon>
        <taxon>Bacillota</taxon>
        <taxon>Clostridia</taxon>
        <taxon>Eubacteriales</taxon>
        <taxon>Oscillospiraceae</taxon>
        <taxon>Ruminiclostridium</taxon>
    </lineage>
</organism>
<dbReference type="SUPFAM" id="SSF54001">
    <property type="entry name" value="Cysteine proteinases"/>
    <property type="match status" value="1"/>
</dbReference>
<dbReference type="RefSeq" id="WP_004617592.1">
    <property type="nucleotide sequence ID" value="NZ_ACXX02000003.1"/>
</dbReference>
<dbReference type="OrthoDB" id="9808890at2"/>
<evidence type="ECO:0000256" key="5">
    <source>
        <dbReference type="SAM" id="SignalP"/>
    </source>
</evidence>
<dbReference type="InterPro" id="IPR003646">
    <property type="entry name" value="SH3-like_bac-type"/>
</dbReference>
<comment type="caution">
    <text evidence="8">The sequence shown here is derived from an EMBL/GenBank/DDBJ whole genome shotgun (WGS) entry which is preliminary data.</text>
</comment>
<dbReference type="eggNOG" id="COG0791">
    <property type="taxonomic scope" value="Bacteria"/>
</dbReference>
<dbReference type="GO" id="GO:0006508">
    <property type="term" value="P:proteolysis"/>
    <property type="evidence" value="ECO:0007669"/>
    <property type="project" value="UniProtKB-KW"/>
</dbReference>
<sequence length="296" mass="31579">MTGKITKVLVACIFAFSLVLVCSAAMAASQSAQIEGTGVNVRKEPNTSASVITKLSNKRVSVLDKSSGWYKISFDGKTGWVSNDYIKVITTKGSINANGVNFRVGASTSSKVISSLKEGTDVQILDTLNEWHKIKVGSKVGYVSKKFVSSAANSAKTSRSTEAATFVSDDDDSQVGRIIAYAKKFIGVRYVYGGKSPSGFDCSGFVGYVYKNFGVSLNCSASGMYSNGTRVSKTALRAGDLLFFDASSRKSAGEIDHVGIYLGNNQFIHASTSNGKVLIQCLSEYRGTYIGAKRVI</sequence>
<evidence type="ECO:0000313" key="9">
    <source>
        <dbReference type="Proteomes" id="UP000003860"/>
    </source>
</evidence>
<keyword evidence="5" id="KW-0732">Signal</keyword>
<dbReference type="Pfam" id="PF00877">
    <property type="entry name" value="NLPC_P60"/>
    <property type="match status" value="1"/>
</dbReference>
<dbReference type="PANTHER" id="PTHR47053">
    <property type="entry name" value="MUREIN DD-ENDOPEPTIDASE MEPH-RELATED"/>
    <property type="match status" value="1"/>
</dbReference>
<feature type="domain" description="NlpC/P60" evidence="7">
    <location>
        <begin position="172"/>
        <end position="296"/>
    </location>
</feature>
<dbReference type="InterPro" id="IPR051202">
    <property type="entry name" value="Peptidase_C40"/>
</dbReference>
<dbReference type="MEROPS" id="C40.006"/>
<evidence type="ECO:0000259" key="7">
    <source>
        <dbReference type="PROSITE" id="PS51935"/>
    </source>
</evidence>
<evidence type="ECO:0000313" key="8">
    <source>
        <dbReference type="EMBL" id="EGD48513.1"/>
    </source>
</evidence>
<evidence type="ECO:0000256" key="1">
    <source>
        <dbReference type="ARBA" id="ARBA00007074"/>
    </source>
</evidence>
<dbReference type="PANTHER" id="PTHR47053:SF1">
    <property type="entry name" value="MUREIN DD-ENDOPEPTIDASE MEPH-RELATED"/>
    <property type="match status" value="1"/>
</dbReference>
<protein>
    <submittedName>
        <fullName evidence="8">NLP/P60 protein</fullName>
    </submittedName>
</protein>
<dbReference type="EMBL" id="ACXX02000003">
    <property type="protein sequence ID" value="EGD48513.1"/>
    <property type="molecule type" value="Genomic_DNA"/>
</dbReference>
<accession>F1TAH0</accession>
<comment type="similarity">
    <text evidence="1">Belongs to the peptidase C40 family.</text>
</comment>